<protein>
    <submittedName>
        <fullName evidence="2">Uncharacterized protein</fullName>
    </submittedName>
</protein>
<gene>
    <name evidence="2" type="ORF">QQ020_25990</name>
</gene>
<keyword evidence="1" id="KW-0472">Membrane</keyword>
<evidence type="ECO:0000313" key="3">
    <source>
        <dbReference type="Proteomes" id="UP001172083"/>
    </source>
</evidence>
<name>A0ABT8LFM2_9BACT</name>
<proteinExistence type="predicted"/>
<keyword evidence="1" id="KW-1133">Transmembrane helix</keyword>
<keyword evidence="1" id="KW-0812">Transmembrane</keyword>
<dbReference type="EMBL" id="JAUJEB010000007">
    <property type="protein sequence ID" value="MDN5215555.1"/>
    <property type="molecule type" value="Genomic_DNA"/>
</dbReference>
<feature type="transmembrane region" description="Helical" evidence="1">
    <location>
        <begin position="49"/>
        <end position="73"/>
    </location>
</feature>
<accession>A0ABT8LFM2</accession>
<sequence>MFFFNVGELGKKFNRFILSNGGIINIAGFLIAIGQLFYLILASKLGENIVIHIAFATLTLSLCLAFVYITFFAKNYKIILDEKIELEKNSKLTEKELYLAEAKAKETEIKLNAALSDLTNAQKTIELRNRGLDNLLSISSILFAKTFYLIGRLYYDIKLNRYTGPATTNYKKQVSSILDVIKKFIEALVENKKCSVCIKLVEPHDLNNIHENNVFISVLSRDGESMKVRNEYAKHEYYAKKDAVISWLINNRDHVHSVDKYKGYEIPFICNDLRKEFKKQCGYEYFNFHNKTPYEFYTATMVYPIMGFTMIKKRKVTHNLPVGFLFIDSKEAVFTDELAPKLACVVKLCYTITSSITEYLTCKLDYEKDQNKNQNND</sequence>
<feature type="transmembrane region" description="Helical" evidence="1">
    <location>
        <begin position="21"/>
        <end position="43"/>
    </location>
</feature>
<comment type="caution">
    <text evidence="2">The sequence shown here is derived from an EMBL/GenBank/DDBJ whole genome shotgun (WGS) entry which is preliminary data.</text>
</comment>
<reference evidence="2" key="1">
    <citation type="submission" date="2023-06" db="EMBL/GenBank/DDBJ databases">
        <title>Genomic of Agaribacillus aureum.</title>
        <authorList>
            <person name="Wang G."/>
        </authorList>
    </citation>
    <scope>NUCLEOTIDE SEQUENCE</scope>
    <source>
        <strain evidence="2">BMA12</strain>
    </source>
</reference>
<organism evidence="2 3">
    <name type="scientific">Agaribacillus aureus</name>
    <dbReference type="NCBI Taxonomy" id="3051825"/>
    <lineage>
        <taxon>Bacteria</taxon>
        <taxon>Pseudomonadati</taxon>
        <taxon>Bacteroidota</taxon>
        <taxon>Cytophagia</taxon>
        <taxon>Cytophagales</taxon>
        <taxon>Splendidivirgaceae</taxon>
        <taxon>Agaribacillus</taxon>
    </lineage>
</organism>
<evidence type="ECO:0000313" key="2">
    <source>
        <dbReference type="EMBL" id="MDN5215555.1"/>
    </source>
</evidence>
<keyword evidence="3" id="KW-1185">Reference proteome</keyword>
<dbReference type="Proteomes" id="UP001172083">
    <property type="component" value="Unassembled WGS sequence"/>
</dbReference>
<evidence type="ECO:0000256" key="1">
    <source>
        <dbReference type="SAM" id="Phobius"/>
    </source>
</evidence>
<dbReference type="RefSeq" id="WP_346760894.1">
    <property type="nucleotide sequence ID" value="NZ_JAUJEB010000007.1"/>
</dbReference>